<dbReference type="AlphaFoldDB" id="A0A365U5X3"/>
<reference evidence="3 4" key="1">
    <citation type="submission" date="2018-07" db="EMBL/GenBank/DDBJ databases">
        <title>Rhodosalinus sp. strain E84T genomic sequence and assembly.</title>
        <authorList>
            <person name="Liu Z.-W."/>
            <person name="Lu D.-C."/>
        </authorList>
    </citation>
    <scope>NUCLEOTIDE SEQUENCE [LARGE SCALE GENOMIC DNA]</scope>
    <source>
        <strain evidence="3 4">E84</strain>
    </source>
</reference>
<evidence type="ECO:0000259" key="2">
    <source>
        <dbReference type="Pfam" id="PF20352"/>
    </source>
</evidence>
<organism evidence="3 4">
    <name type="scientific">Rhodosalinus halophilus</name>
    <dbReference type="NCBI Taxonomy" id="2259333"/>
    <lineage>
        <taxon>Bacteria</taxon>
        <taxon>Pseudomonadati</taxon>
        <taxon>Pseudomonadota</taxon>
        <taxon>Alphaproteobacteria</taxon>
        <taxon>Rhodobacterales</taxon>
        <taxon>Paracoccaceae</taxon>
        <taxon>Rhodosalinus</taxon>
    </lineage>
</organism>
<comment type="caution">
    <text evidence="3">The sequence shown here is derived from an EMBL/GenBank/DDBJ whole genome shotgun (WGS) entry which is preliminary data.</text>
</comment>
<evidence type="ECO:0000313" key="4">
    <source>
        <dbReference type="Proteomes" id="UP000253370"/>
    </source>
</evidence>
<dbReference type="InterPro" id="IPR046589">
    <property type="entry name" value="DUF6647"/>
</dbReference>
<evidence type="ECO:0000256" key="1">
    <source>
        <dbReference type="SAM" id="SignalP"/>
    </source>
</evidence>
<feature type="chain" id="PRO_5017082439" description="DUF6647 domain-containing protein" evidence="1">
    <location>
        <begin position="22"/>
        <end position="178"/>
    </location>
</feature>
<proteinExistence type="predicted"/>
<keyword evidence="1" id="KW-0732">Signal</keyword>
<evidence type="ECO:0000313" key="3">
    <source>
        <dbReference type="EMBL" id="RBI83822.1"/>
    </source>
</evidence>
<feature type="domain" description="DUF6647" evidence="2">
    <location>
        <begin position="38"/>
        <end position="178"/>
    </location>
</feature>
<feature type="signal peptide" evidence="1">
    <location>
        <begin position="1"/>
        <end position="21"/>
    </location>
</feature>
<sequence length="178" mass="19835">MTLFRVLFCATFVAVCPPAGADGPTTPVEGARSPHEPRAIAALLPTLDAWITAYSDYPEAQRPLAAIRLVEPGYALDHHGQTTLLGGTIRGVYDAETATIYLLRPWFADRPEDQSVLLHELIHHRQVEAKHWYCGQAMEWDAYKLQEAFLEAHGIDPGFHWASILLESSCAVRDHHPD</sequence>
<gene>
    <name evidence="3" type="ORF">DRV85_14305</name>
</gene>
<dbReference type="Pfam" id="PF20352">
    <property type="entry name" value="DUF6647"/>
    <property type="match status" value="1"/>
</dbReference>
<name>A0A365U5X3_9RHOB</name>
<dbReference type="EMBL" id="QNTQ01000014">
    <property type="protein sequence ID" value="RBI83822.1"/>
    <property type="molecule type" value="Genomic_DNA"/>
</dbReference>
<keyword evidence="4" id="KW-1185">Reference proteome</keyword>
<dbReference type="Proteomes" id="UP000253370">
    <property type="component" value="Unassembled WGS sequence"/>
</dbReference>
<accession>A0A365U5X3</accession>
<protein>
    <recommendedName>
        <fullName evidence="2">DUF6647 domain-containing protein</fullName>
    </recommendedName>
</protein>